<reference evidence="4 5" key="1">
    <citation type="submission" date="2018-05" db="EMBL/GenBank/DDBJ databases">
        <title>Zavarzinia sp. HR-AS.</title>
        <authorList>
            <person name="Lee Y."/>
            <person name="Jeon C.O."/>
        </authorList>
    </citation>
    <scope>NUCLEOTIDE SEQUENCE [LARGE SCALE GENOMIC DNA]</scope>
    <source>
        <strain evidence="4 5">HR-AS</strain>
    </source>
</reference>
<comment type="similarity">
    <text evidence="1">Belongs to the HupH/HyaF family.</text>
</comment>
<dbReference type="Gene3D" id="3.30.1370.140">
    <property type="entry name" value="HupH hydrogenase expression protein, C-terminal domain"/>
    <property type="match status" value="2"/>
</dbReference>
<evidence type="ECO:0000256" key="1">
    <source>
        <dbReference type="ARBA" id="ARBA00010832"/>
    </source>
</evidence>
<dbReference type="EMBL" id="QGLE01000005">
    <property type="protein sequence ID" value="PWR22872.1"/>
    <property type="molecule type" value="Genomic_DNA"/>
</dbReference>
<name>A0A317E8J7_9PROT</name>
<dbReference type="Proteomes" id="UP000245461">
    <property type="component" value="Unassembled WGS sequence"/>
</dbReference>
<feature type="region of interest" description="Disordered" evidence="2">
    <location>
        <begin position="1"/>
        <end position="26"/>
    </location>
</feature>
<dbReference type="AlphaFoldDB" id="A0A317E8J7"/>
<evidence type="ECO:0000259" key="3">
    <source>
        <dbReference type="Pfam" id="PF04809"/>
    </source>
</evidence>
<organism evidence="4 5">
    <name type="scientific">Zavarzinia aquatilis</name>
    <dbReference type="NCBI Taxonomy" id="2211142"/>
    <lineage>
        <taxon>Bacteria</taxon>
        <taxon>Pseudomonadati</taxon>
        <taxon>Pseudomonadota</taxon>
        <taxon>Alphaproteobacteria</taxon>
        <taxon>Rhodospirillales</taxon>
        <taxon>Zavarziniaceae</taxon>
        <taxon>Zavarzinia</taxon>
    </lineage>
</organism>
<evidence type="ECO:0000313" key="4">
    <source>
        <dbReference type="EMBL" id="PWR22872.1"/>
    </source>
</evidence>
<dbReference type="InterPro" id="IPR006894">
    <property type="entry name" value="HupH_Hydgase_express_prot_C"/>
</dbReference>
<evidence type="ECO:0000256" key="2">
    <source>
        <dbReference type="SAM" id="MobiDB-lite"/>
    </source>
</evidence>
<dbReference type="OrthoDB" id="6560677at2"/>
<evidence type="ECO:0000313" key="5">
    <source>
        <dbReference type="Proteomes" id="UP000245461"/>
    </source>
</evidence>
<accession>A0A317E8J7</accession>
<feature type="domain" description="HupH hydrogenase expression protein C-terminal" evidence="3">
    <location>
        <begin position="169"/>
        <end position="286"/>
    </location>
</feature>
<sequence>MSSNLIGMTRPPVGYGPGSQPSEDEEGLEYLSMPKDMQVYAPHVPSVADPSAVVAGLGRLDALHDGLVRHTAAAPFSVTLDDLSGPDRALIDEALGEGEVSAVVIGPDERIEIQEATLAGVWRLRLHGRGGRLSERVEVGAFPRVGVERAFPPARRDIAARLAALPPGVINAPAVLAELDYRSREWRPGVASHVVNLSLLPHSPEDMAFLDDVLGQGATTILSRGYGNCRLTSTALAHVWRVRFYNSVDTLILDTIEVTDLPEVACAAIEDIADSADRLGDIIEAIR</sequence>
<gene>
    <name evidence="4" type="ORF">DKG74_10655</name>
</gene>
<dbReference type="InterPro" id="IPR038527">
    <property type="entry name" value="HupH_C_sf"/>
</dbReference>
<feature type="domain" description="HupH hydrogenase expression protein C-terminal" evidence="3">
    <location>
        <begin position="79"/>
        <end position="145"/>
    </location>
</feature>
<dbReference type="Pfam" id="PF04809">
    <property type="entry name" value="HupH_C"/>
    <property type="match status" value="2"/>
</dbReference>
<keyword evidence="5" id="KW-1185">Reference proteome</keyword>
<proteinExistence type="inferred from homology"/>
<comment type="caution">
    <text evidence="4">The sequence shown here is derived from an EMBL/GenBank/DDBJ whole genome shotgun (WGS) entry which is preliminary data.</text>
</comment>
<protein>
    <submittedName>
        <fullName evidence="4">Hydrogenase expression/formation protein</fullName>
    </submittedName>
</protein>
<dbReference type="RefSeq" id="WP_109905522.1">
    <property type="nucleotide sequence ID" value="NZ_QGLE01000005.1"/>
</dbReference>